<dbReference type="SUPFAM" id="SSF111430">
    <property type="entry name" value="YAP1 redox domain"/>
    <property type="match status" value="1"/>
</dbReference>
<comment type="caution">
    <text evidence="7">The sequence shown here is derived from an EMBL/GenBank/DDBJ whole genome shotgun (WGS) entry which is preliminary data.</text>
</comment>
<dbReference type="InterPro" id="IPR023167">
    <property type="entry name" value="Yap1_redox_dom_sf"/>
</dbReference>
<reference evidence="7 8" key="1">
    <citation type="submission" date="2024-04" db="EMBL/GenBank/DDBJ databases">
        <title>genome sequences of Mucor flavus KT1a and Helicostylum pulchrum KT1b strains isolated from the surface of a dry-aged beef.</title>
        <authorList>
            <person name="Toyotome T."/>
            <person name="Hosono M."/>
            <person name="Torimaru M."/>
            <person name="Fukuda K."/>
            <person name="Mikami N."/>
        </authorList>
    </citation>
    <scope>NUCLEOTIDE SEQUENCE [LARGE SCALE GENOMIC DNA]</scope>
    <source>
        <strain evidence="7 8">KT1a</strain>
    </source>
</reference>
<evidence type="ECO:0000313" key="8">
    <source>
        <dbReference type="Proteomes" id="UP001473302"/>
    </source>
</evidence>
<dbReference type="Gene3D" id="1.10.238.100">
    <property type="entry name" value="YAP1 redox domain. Chain B"/>
    <property type="match status" value="1"/>
</dbReference>
<dbReference type="InterPro" id="IPR013910">
    <property type="entry name" value="TF_PAP1"/>
</dbReference>
<evidence type="ECO:0000256" key="1">
    <source>
        <dbReference type="ARBA" id="ARBA00004123"/>
    </source>
</evidence>
<dbReference type="InterPro" id="IPR004827">
    <property type="entry name" value="bZIP"/>
</dbReference>
<proteinExistence type="predicted"/>
<gene>
    <name evidence="7" type="ORF">MFLAVUS_009510</name>
</gene>
<feature type="compositionally biased region" description="Low complexity" evidence="5">
    <location>
        <begin position="22"/>
        <end position="38"/>
    </location>
</feature>
<evidence type="ECO:0000256" key="2">
    <source>
        <dbReference type="ARBA" id="ARBA00004496"/>
    </source>
</evidence>
<dbReference type="SUPFAM" id="SSF57959">
    <property type="entry name" value="Leucine zipper domain"/>
    <property type="match status" value="1"/>
</dbReference>
<keyword evidence="8" id="KW-1185">Reference proteome</keyword>
<dbReference type="PANTHER" id="PTHR40621:SF6">
    <property type="entry name" value="AP-1-LIKE TRANSCRIPTION FACTOR YAP1-RELATED"/>
    <property type="match status" value="1"/>
</dbReference>
<evidence type="ECO:0000313" key="7">
    <source>
        <dbReference type="EMBL" id="GAA5815991.1"/>
    </source>
</evidence>
<accession>A0ABP9ZA80</accession>
<protein>
    <recommendedName>
        <fullName evidence="6">BZIP domain-containing protein</fullName>
    </recommendedName>
</protein>
<feature type="region of interest" description="Disordered" evidence="5">
    <location>
        <begin position="66"/>
        <end position="122"/>
    </location>
</feature>
<name>A0ABP9ZA80_9FUNG</name>
<evidence type="ECO:0000256" key="5">
    <source>
        <dbReference type="SAM" id="MobiDB-lite"/>
    </source>
</evidence>
<feature type="coiled-coil region" evidence="4">
    <location>
        <begin position="123"/>
        <end position="168"/>
    </location>
</feature>
<feature type="region of interest" description="Disordered" evidence="5">
    <location>
        <begin position="194"/>
        <end position="243"/>
    </location>
</feature>
<organism evidence="7 8">
    <name type="scientific">Mucor flavus</name>
    <dbReference type="NCBI Taxonomy" id="439312"/>
    <lineage>
        <taxon>Eukaryota</taxon>
        <taxon>Fungi</taxon>
        <taxon>Fungi incertae sedis</taxon>
        <taxon>Mucoromycota</taxon>
        <taxon>Mucoromycotina</taxon>
        <taxon>Mucoromycetes</taxon>
        <taxon>Mucorales</taxon>
        <taxon>Mucorineae</taxon>
        <taxon>Mucoraceae</taxon>
        <taxon>Mucor</taxon>
    </lineage>
</organism>
<evidence type="ECO:0000259" key="6">
    <source>
        <dbReference type="PROSITE" id="PS00036"/>
    </source>
</evidence>
<keyword evidence="3" id="KW-0539">Nucleus</keyword>
<dbReference type="PROSITE" id="PS00036">
    <property type="entry name" value="BZIP_BASIC"/>
    <property type="match status" value="1"/>
</dbReference>
<comment type="subcellular location">
    <subcellularLocation>
        <location evidence="2">Cytoplasm</location>
    </subcellularLocation>
    <subcellularLocation>
        <location evidence="1">Nucleus</location>
    </subcellularLocation>
</comment>
<dbReference type="Proteomes" id="UP001473302">
    <property type="component" value="Unassembled WGS sequence"/>
</dbReference>
<evidence type="ECO:0000256" key="3">
    <source>
        <dbReference type="ARBA" id="ARBA00023242"/>
    </source>
</evidence>
<feature type="region of interest" description="Disordered" evidence="5">
    <location>
        <begin position="20"/>
        <end position="46"/>
    </location>
</feature>
<feature type="compositionally biased region" description="Basic and acidic residues" evidence="5">
    <location>
        <begin position="204"/>
        <end position="224"/>
    </location>
</feature>
<sequence>MTDSNYWQFQNMVNTNPLMLSQQQQQQQQQQTQQTQQQSWSKDNDERKWSQAFGDFDLNAQANSMFNMDDYNSNHEPSEADSPDSGGGTQKRNDLTSDSSSFMGGDQKQRRKEQNRAAQRAFRERKEKFVKELQTKIKETEKKHELELIRVTRENESLKELVKKMEAEIYTLKGAAIAFDVSIHKLREAGLDVQKHHNHPSPPHSDRQSPARDTVRFNSNDRQDVPFGFQKASSYTHEDHMMSTDEENDEELHDQESFAERVSNRFEHVAHPIVRSGAKVVPCSQIWEKLSQHPNFDEFDMDKLCEELKKKAICSGTGPVIPESELQEVLRRMDFGTA</sequence>
<evidence type="ECO:0000256" key="4">
    <source>
        <dbReference type="SAM" id="Coils"/>
    </source>
</evidence>
<dbReference type="PANTHER" id="PTHR40621">
    <property type="entry name" value="TRANSCRIPTION FACTOR KAPC-RELATED"/>
    <property type="match status" value="1"/>
</dbReference>
<dbReference type="Pfam" id="PF08601">
    <property type="entry name" value="PAP1"/>
    <property type="match status" value="1"/>
</dbReference>
<keyword evidence="4" id="KW-0175">Coiled coil</keyword>
<dbReference type="EMBL" id="BAABUK010000029">
    <property type="protein sequence ID" value="GAA5815991.1"/>
    <property type="molecule type" value="Genomic_DNA"/>
</dbReference>
<dbReference type="InterPro" id="IPR050936">
    <property type="entry name" value="AP-1-like"/>
</dbReference>
<feature type="domain" description="BZIP" evidence="6">
    <location>
        <begin position="110"/>
        <end position="125"/>
    </location>
</feature>
<dbReference type="Gene3D" id="1.20.5.170">
    <property type="match status" value="1"/>
</dbReference>
<dbReference type="CDD" id="cd14688">
    <property type="entry name" value="bZIP_YAP"/>
    <property type="match status" value="1"/>
</dbReference>
<dbReference type="InterPro" id="IPR046347">
    <property type="entry name" value="bZIP_sf"/>
</dbReference>
<dbReference type="SMART" id="SM00338">
    <property type="entry name" value="BRLZ"/>
    <property type="match status" value="1"/>
</dbReference>